<keyword evidence="2" id="KW-1185">Reference proteome</keyword>
<organism evidence="1 2">
    <name type="scientific">Actinotignum sanguinis</name>
    <dbReference type="NCBI Taxonomy" id="1445614"/>
    <lineage>
        <taxon>Bacteria</taxon>
        <taxon>Bacillati</taxon>
        <taxon>Actinomycetota</taxon>
        <taxon>Actinomycetes</taxon>
        <taxon>Actinomycetales</taxon>
        <taxon>Actinomycetaceae</taxon>
        <taxon>Actinotignum</taxon>
    </lineage>
</organism>
<reference evidence="1 2" key="1">
    <citation type="submission" date="2023-02" db="EMBL/GenBank/DDBJ databases">
        <title>Defining the Infant Male Urobiome and Moving Towards Mechanisms in Urobiome Research.</title>
        <authorList>
            <person name="Reasoner S."/>
            <person name="Flores V."/>
            <person name="Van Horn G."/>
            <person name="Morales G."/>
            <person name="Peard L."/>
            <person name="Abelson B."/>
            <person name="Manuel C."/>
            <person name="Lee J."/>
            <person name="Baker B."/>
            <person name="Williams T."/>
            <person name="Schmitz J."/>
            <person name="Clayton D."/>
            <person name="Hadjifrangiskou M."/>
        </authorList>
    </citation>
    <scope>NUCLEOTIDE SEQUENCE [LARGE SCALE GENOMIC DNA]</scope>
    <source>
        <strain evidence="1 2">AS1053</strain>
    </source>
</reference>
<dbReference type="EMBL" id="JARBHI010000010">
    <property type="protein sequence ID" value="MDE1656508.1"/>
    <property type="molecule type" value="Genomic_DNA"/>
</dbReference>
<name>A0ABT5V9Z5_9ACTO</name>
<protein>
    <submittedName>
        <fullName evidence="1">Abi family protein</fullName>
    </submittedName>
</protein>
<evidence type="ECO:0000313" key="1">
    <source>
        <dbReference type="EMBL" id="MDE1656508.1"/>
    </source>
</evidence>
<proteinExistence type="predicted"/>
<gene>
    <name evidence="1" type="ORF">PWJ81_05420</name>
</gene>
<evidence type="ECO:0000313" key="2">
    <source>
        <dbReference type="Proteomes" id="UP001219297"/>
    </source>
</evidence>
<dbReference type="InterPro" id="IPR011664">
    <property type="entry name" value="Abi_system_AbiD/AbiF-like"/>
</dbReference>
<dbReference type="Proteomes" id="UP001219297">
    <property type="component" value="Unassembled WGS sequence"/>
</dbReference>
<accession>A0ABT5V9Z5</accession>
<dbReference type="Pfam" id="PF07751">
    <property type="entry name" value="Abi_2"/>
    <property type="match status" value="1"/>
</dbReference>
<sequence>MKQWLTYEQQLSLLVDRGLCIQNEKVALEFLSRVNYYRLSGYFRYWQRDPVRNDNRFIPGTSFEKIKQLYEAEEQLVVKCNDILHPLEVLLRTRFAYSYGHLVAPFGGFARGDGFTQPPNPNGVRAEEHALNNLEHSKESFIAHYRDDIRIGNSYALEAYDRMPIWVAVEGMTFGALSRLIAASGESGVLDEIAKSLSTSRRTLPSQIRSFVYLRNRCAHCSKLWNHSVLDAPGLLPNIERRAKKTHGQFSPRSVYKIFVAMDELTSKVGIATGWLTHQIDPLLHSSPLLSAGIKTPARYGEFDVSRFR</sequence>
<comment type="caution">
    <text evidence="1">The sequence shown here is derived from an EMBL/GenBank/DDBJ whole genome shotgun (WGS) entry which is preliminary data.</text>
</comment>
<dbReference type="RefSeq" id="WP_274778543.1">
    <property type="nucleotide sequence ID" value="NZ_JARBHI010000010.1"/>
</dbReference>